<sequence length="116" mass="13568">MHSPSRIERRITVDVSNGYHEMWIKTHFWGNVFTQLTLPLNKGIAIEMVSFRIAQRLWHSENKLFHSFDVISIVITLLPHQNSLILHAFMDLFCDHGTMDKIKTIIIAILKIILFI</sequence>
<keyword evidence="2" id="KW-1185">Reference proteome</keyword>
<dbReference type="Proteomes" id="UP001177003">
    <property type="component" value="Chromosome 0"/>
</dbReference>
<dbReference type="AlphaFoldDB" id="A0AA35Y154"/>
<proteinExistence type="predicted"/>
<gene>
    <name evidence="1" type="ORF">LSALG_LOCUS1726</name>
</gene>
<reference evidence="1" key="1">
    <citation type="submission" date="2023-04" db="EMBL/GenBank/DDBJ databases">
        <authorList>
            <person name="Vijverberg K."/>
            <person name="Xiong W."/>
            <person name="Schranz E."/>
        </authorList>
    </citation>
    <scope>NUCLEOTIDE SEQUENCE</scope>
</reference>
<name>A0AA35Y154_LACSI</name>
<evidence type="ECO:0000313" key="2">
    <source>
        <dbReference type="Proteomes" id="UP001177003"/>
    </source>
</evidence>
<dbReference type="EMBL" id="OX465086">
    <property type="protein sequence ID" value="CAI9260910.1"/>
    <property type="molecule type" value="Genomic_DNA"/>
</dbReference>
<protein>
    <submittedName>
        <fullName evidence="1">Uncharacterized protein</fullName>
    </submittedName>
</protein>
<organism evidence="1 2">
    <name type="scientific">Lactuca saligna</name>
    <name type="common">Willowleaf lettuce</name>
    <dbReference type="NCBI Taxonomy" id="75948"/>
    <lineage>
        <taxon>Eukaryota</taxon>
        <taxon>Viridiplantae</taxon>
        <taxon>Streptophyta</taxon>
        <taxon>Embryophyta</taxon>
        <taxon>Tracheophyta</taxon>
        <taxon>Spermatophyta</taxon>
        <taxon>Magnoliopsida</taxon>
        <taxon>eudicotyledons</taxon>
        <taxon>Gunneridae</taxon>
        <taxon>Pentapetalae</taxon>
        <taxon>asterids</taxon>
        <taxon>campanulids</taxon>
        <taxon>Asterales</taxon>
        <taxon>Asteraceae</taxon>
        <taxon>Cichorioideae</taxon>
        <taxon>Cichorieae</taxon>
        <taxon>Lactucinae</taxon>
        <taxon>Lactuca</taxon>
    </lineage>
</organism>
<evidence type="ECO:0000313" key="1">
    <source>
        <dbReference type="EMBL" id="CAI9260910.1"/>
    </source>
</evidence>
<accession>A0AA35Y154</accession>